<evidence type="ECO:0000313" key="2">
    <source>
        <dbReference type="Proteomes" id="UP001433508"/>
    </source>
</evidence>
<dbReference type="EMBL" id="MU971589">
    <property type="protein sequence ID" value="KAK9233799.1"/>
    <property type="molecule type" value="Genomic_DNA"/>
</dbReference>
<feature type="non-terminal residue" evidence="1">
    <location>
        <position position="106"/>
    </location>
</feature>
<protein>
    <submittedName>
        <fullName evidence="1">Uncharacterized protein</fullName>
    </submittedName>
</protein>
<evidence type="ECO:0000313" key="1">
    <source>
        <dbReference type="EMBL" id="KAK9233799.1"/>
    </source>
</evidence>
<dbReference type="Proteomes" id="UP001433508">
    <property type="component" value="Unassembled WGS sequence"/>
</dbReference>
<reference evidence="2" key="1">
    <citation type="journal article" date="2024" name="Front. Bioeng. Biotechnol.">
        <title>Genome-scale model development and genomic sequencing of the oleaginous clade Lipomyces.</title>
        <authorList>
            <person name="Czajka J.J."/>
            <person name="Han Y."/>
            <person name="Kim J."/>
            <person name="Mondo S.J."/>
            <person name="Hofstad B.A."/>
            <person name="Robles A."/>
            <person name="Haridas S."/>
            <person name="Riley R."/>
            <person name="LaButti K."/>
            <person name="Pangilinan J."/>
            <person name="Andreopoulos W."/>
            <person name="Lipzen A."/>
            <person name="Yan J."/>
            <person name="Wang M."/>
            <person name="Ng V."/>
            <person name="Grigoriev I.V."/>
            <person name="Spatafora J.W."/>
            <person name="Magnuson J.K."/>
            <person name="Baker S.E."/>
            <person name="Pomraning K.R."/>
        </authorList>
    </citation>
    <scope>NUCLEOTIDE SEQUENCE [LARGE SCALE GENOMIC DNA]</scope>
    <source>
        <strain evidence="2">CBS 7786</strain>
    </source>
</reference>
<proteinExistence type="predicted"/>
<organism evidence="1 2">
    <name type="scientific">Lipomyces kononenkoae</name>
    <name type="common">Yeast</name>
    <dbReference type="NCBI Taxonomy" id="34357"/>
    <lineage>
        <taxon>Eukaryota</taxon>
        <taxon>Fungi</taxon>
        <taxon>Dikarya</taxon>
        <taxon>Ascomycota</taxon>
        <taxon>Saccharomycotina</taxon>
        <taxon>Lipomycetes</taxon>
        <taxon>Lipomycetales</taxon>
        <taxon>Lipomycetaceae</taxon>
        <taxon>Lipomyces</taxon>
    </lineage>
</organism>
<sequence>MSNVLMPLADAVQNLGGAELGLHGFGKATVKTGLLALLDTMIAVVQDIRRVYNRLDLRLIRAPSTMRLNITYDVTRVPDKDLTDNLRSHVKKFFENCRAGDRAPVF</sequence>
<comment type="caution">
    <text evidence="1">The sequence shown here is derived from an EMBL/GenBank/DDBJ whole genome shotgun (WGS) entry which is preliminary data.</text>
</comment>
<keyword evidence="2" id="KW-1185">Reference proteome</keyword>
<gene>
    <name evidence="1" type="ORF">V1525DRAFT_392110</name>
</gene>
<accession>A0ACC3SQY9</accession>
<name>A0ACC3SQY9_LIPKO</name>